<dbReference type="InterPro" id="IPR036236">
    <property type="entry name" value="Znf_C2H2_sf"/>
</dbReference>
<dbReference type="PROSITE" id="PS00028">
    <property type="entry name" value="ZINC_FINGER_C2H2_1"/>
    <property type="match status" value="2"/>
</dbReference>
<dbReference type="Gene3D" id="3.30.160.60">
    <property type="entry name" value="Classic Zinc Finger"/>
    <property type="match status" value="2"/>
</dbReference>
<feature type="domain" description="C2H2-type" evidence="3">
    <location>
        <begin position="212"/>
        <end position="239"/>
    </location>
</feature>
<dbReference type="GO" id="GO:0008270">
    <property type="term" value="F:zinc ion binding"/>
    <property type="evidence" value="ECO:0007669"/>
    <property type="project" value="UniProtKB-KW"/>
</dbReference>
<evidence type="ECO:0000256" key="2">
    <source>
        <dbReference type="SAM" id="MobiDB-lite"/>
    </source>
</evidence>
<name>A0AAD7J2H6_9AGAR</name>
<gene>
    <name evidence="4" type="ORF">B0H16DRAFT_1542951</name>
</gene>
<evidence type="ECO:0000313" key="5">
    <source>
        <dbReference type="Proteomes" id="UP001215598"/>
    </source>
</evidence>
<keyword evidence="5" id="KW-1185">Reference proteome</keyword>
<feature type="domain" description="C2H2-type" evidence="3">
    <location>
        <begin position="259"/>
        <end position="288"/>
    </location>
</feature>
<accession>A0AAD7J2H6</accession>
<evidence type="ECO:0000256" key="1">
    <source>
        <dbReference type="PROSITE-ProRule" id="PRU00042"/>
    </source>
</evidence>
<reference evidence="4" key="1">
    <citation type="submission" date="2023-03" db="EMBL/GenBank/DDBJ databases">
        <title>Massive genome expansion in bonnet fungi (Mycena s.s.) driven by repeated elements and novel gene families across ecological guilds.</title>
        <authorList>
            <consortium name="Lawrence Berkeley National Laboratory"/>
            <person name="Harder C.B."/>
            <person name="Miyauchi S."/>
            <person name="Viragh M."/>
            <person name="Kuo A."/>
            <person name="Thoen E."/>
            <person name="Andreopoulos B."/>
            <person name="Lu D."/>
            <person name="Skrede I."/>
            <person name="Drula E."/>
            <person name="Henrissat B."/>
            <person name="Morin E."/>
            <person name="Kohler A."/>
            <person name="Barry K."/>
            <person name="LaButti K."/>
            <person name="Morin E."/>
            <person name="Salamov A."/>
            <person name="Lipzen A."/>
            <person name="Mereny Z."/>
            <person name="Hegedus B."/>
            <person name="Baldrian P."/>
            <person name="Stursova M."/>
            <person name="Weitz H."/>
            <person name="Taylor A."/>
            <person name="Grigoriev I.V."/>
            <person name="Nagy L.G."/>
            <person name="Martin F."/>
            <person name="Kauserud H."/>
        </authorList>
    </citation>
    <scope>NUCLEOTIDE SEQUENCE</scope>
    <source>
        <strain evidence="4">CBHHK182m</strain>
    </source>
</reference>
<protein>
    <recommendedName>
        <fullName evidence="3">C2H2-type domain-containing protein</fullName>
    </recommendedName>
</protein>
<feature type="compositionally biased region" description="Basic and acidic residues" evidence="2">
    <location>
        <begin position="51"/>
        <end position="62"/>
    </location>
</feature>
<dbReference type="AlphaFoldDB" id="A0AAD7J2H6"/>
<dbReference type="PROSITE" id="PS50157">
    <property type="entry name" value="ZINC_FINGER_C2H2_2"/>
    <property type="match status" value="2"/>
</dbReference>
<evidence type="ECO:0000259" key="3">
    <source>
        <dbReference type="PROSITE" id="PS50157"/>
    </source>
</evidence>
<comment type="caution">
    <text evidence="4">The sequence shown here is derived from an EMBL/GenBank/DDBJ whole genome shotgun (WGS) entry which is preliminary data.</text>
</comment>
<proteinExistence type="predicted"/>
<dbReference type="Proteomes" id="UP001215598">
    <property type="component" value="Unassembled WGS sequence"/>
</dbReference>
<dbReference type="SMART" id="SM00355">
    <property type="entry name" value="ZnF_C2H2"/>
    <property type="match status" value="2"/>
</dbReference>
<keyword evidence="1" id="KW-0862">Zinc</keyword>
<keyword evidence="1" id="KW-0863">Zinc-finger</keyword>
<dbReference type="InterPro" id="IPR013087">
    <property type="entry name" value="Znf_C2H2_type"/>
</dbReference>
<feature type="region of interest" description="Disordered" evidence="2">
    <location>
        <begin position="39"/>
        <end position="68"/>
    </location>
</feature>
<sequence length="353" mass="38750">MAKKKSSIVYNFEPDFPDSAVERYPSLTCALGNFYPGVRTSAGPVDEDEEVHASERVSDHDTSSPMSFDGTSSSGSEFIWPFEAAVPKVPKYTQDVVAGPSGDQGFWDGMTQSHDNSILGMNSFLRYRSQYLRHTPSEDAAEIPNGATFLDFPSFIPIRNRIPMGDFLGIKSEDDHSDAALNSLSWPPVPPGMVVTEASDSPSPRTKPRKTYRCSACPDSFIRLSDLREHEETHSSGQLVHHQSIILPKQRTASPAAKFVCDFPGCVKEFGVRSNLNRHQVSHGIKRRGRGRPAANPPYAVQFADPVLPPALVHSDTVAVPSPVAWDSDGPFAWRVPLCVEAAQNGDNNTRHM</sequence>
<dbReference type="SUPFAM" id="SSF57667">
    <property type="entry name" value="beta-beta-alpha zinc fingers"/>
    <property type="match status" value="1"/>
</dbReference>
<dbReference type="EMBL" id="JARKIB010000052">
    <property type="protein sequence ID" value="KAJ7754609.1"/>
    <property type="molecule type" value="Genomic_DNA"/>
</dbReference>
<organism evidence="4 5">
    <name type="scientific">Mycena metata</name>
    <dbReference type="NCBI Taxonomy" id="1033252"/>
    <lineage>
        <taxon>Eukaryota</taxon>
        <taxon>Fungi</taxon>
        <taxon>Dikarya</taxon>
        <taxon>Basidiomycota</taxon>
        <taxon>Agaricomycotina</taxon>
        <taxon>Agaricomycetes</taxon>
        <taxon>Agaricomycetidae</taxon>
        <taxon>Agaricales</taxon>
        <taxon>Marasmiineae</taxon>
        <taxon>Mycenaceae</taxon>
        <taxon>Mycena</taxon>
    </lineage>
</organism>
<keyword evidence="1" id="KW-0479">Metal-binding</keyword>
<evidence type="ECO:0000313" key="4">
    <source>
        <dbReference type="EMBL" id="KAJ7754609.1"/>
    </source>
</evidence>